<reference evidence="2" key="1">
    <citation type="journal article" date="2019" name="PLoS Negl. Trop. Dis.">
        <title>Revisiting the worldwide diversity of Leptospira species in the environment.</title>
        <authorList>
            <person name="Vincent A.T."/>
            <person name="Schiettekatte O."/>
            <person name="Bourhy P."/>
            <person name="Veyrier F.J."/>
            <person name="Picardeau M."/>
        </authorList>
    </citation>
    <scope>NUCLEOTIDE SEQUENCE [LARGE SCALE GENOMIC DNA]</scope>
    <source>
        <strain evidence="2">201702406</strain>
    </source>
</reference>
<dbReference type="Proteomes" id="UP000298057">
    <property type="component" value="Unassembled WGS sequence"/>
</dbReference>
<comment type="caution">
    <text evidence="1">The sequence shown here is derived from an EMBL/GenBank/DDBJ whole genome shotgun (WGS) entry which is preliminary data.</text>
</comment>
<evidence type="ECO:0008006" key="3">
    <source>
        <dbReference type="Google" id="ProtNLM"/>
    </source>
</evidence>
<name>A0ABY2N9R5_9LEPT</name>
<keyword evidence="2" id="KW-1185">Reference proteome</keyword>
<evidence type="ECO:0000313" key="1">
    <source>
        <dbReference type="EMBL" id="TGM19061.1"/>
    </source>
</evidence>
<evidence type="ECO:0000313" key="2">
    <source>
        <dbReference type="Proteomes" id="UP000298057"/>
    </source>
</evidence>
<dbReference type="RefSeq" id="WP_135627479.1">
    <property type="nucleotide sequence ID" value="NZ_RQGU01000101.1"/>
</dbReference>
<sequence length="172" mass="19542">MIDDKFTHTELVAIAYKWLLNNTSCGVAFKELVATSNTNEIPDVIGFGSQGFSVLIECKTSRADFFADRKKHFRTQFPEMGMGSHRLYCAPKGMIKIGELPDGWGLIEVNEKGRAKCVHKKWEGNNYGFGSLSKNLRAEHSLMYSALRRLHIRNRIDEIYLGIPEKTKEVTI</sequence>
<dbReference type="EMBL" id="RQGU01000101">
    <property type="protein sequence ID" value="TGM19061.1"/>
    <property type="molecule type" value="Genomic_DNA"/>
</dbReference>
<organism evidence="1 2">
    <name type="scientific">Leptospira selangorensis</name>
    <dbReference type="NCBI Taxonomy" id="2484982"/>
    <lineage>
        <taxon>Bacteria</taxon>
        <taxon>Pseudomonadati</taxon>
        <taxon>Spirochaetota</taxon>
        <taxon>Spirochaetia</taxon>
        <taxon>Leptospirales</taxon>
        <taxon>Leptospiraceae</taxon>
        <taxon>Leptospira</taxon>
    </lineage>
</organism>
<proteinExistence type="predicted"/>
<gene>
    <name evidence="1" type="ORF">EHQ82_10935</name>
</gene>
<protein>
    <recommendedName>
        <fullName evidence="3">Holliday junction resolvase</fullName>
    </recommendedName>
</protein>
<accession>A0ABY2N9R5</accession>